<proteinExistence type="predicted"/>
<dbReference type="Proteomes" id="UP000321058">
    <property type="component" value="Unassembled WGS sequence"/>
</dbReference>
<dbReference type="OrthoDB" id="27442at2"/>
<gene>
    <name evidence="1" type="ORF">RSO01_14210</name>
</gene>
<dbReference type="RefSeq" id="WP_147147638.1">
    <property type="nucleotide sequence ID" value="NZ_BKAJ01000029.1"/>
</dbReference>
<name>A0A512N5K2_9HYPH</name>
<keyword evidence="2" id="KW-1185">Reference proteome</keyword>
<sequence length="256" mass="29747">MPEFPVPRYITDPPVNEFFRVDDAARRWLVDLGEDAGGTHAETIDRLRTRLGASQDQLDAILEEATFQNCLGRALIDMFEAVPHEIEARQKFMRLARKTWGLPPSPGRTRLWITPRRHRAPSVHVPHSDLPGPLAAEWRDWNATWTAVVARNPPLELLQRMQEVFDNDSAGDAFGWVFGKERWFYEWLARGRRDPMPFADTHAIITEAYYSRLCELQALAAGWWCYDEKVERLRFVSLAEWESMSAKLYGLLDRHR</sequence>
<accession>A0A512N5K2</accession>
<organism evidence="1 2">
    <name type="scientific">Reyranella soli</name>
    <dbReference type="NCBI Taxonomy" id="1230389"/>
    <lineage>
        <taxon>Bacteria</taxon>
        <taxon>Pseudomonadati</taxon>
        <taxon>Pseudomonadota</taxon>
        <taxon>Alphaproteobacteria</taxon>
        <taxon>Hyphomicrobiales</taxon>
        <taxon>Reyranellaceae</taxon>
        <taxon>Reyranella</taxon>
    </lineage>
</organism>
<evidence type="ECO:0000313" key="1">
    <source>
        <dbReference type="EMBL" id="GEP54255.1"/>
    </source>
</evidence>
<dbReference type="AlphaFoldDB" id="A0A512N5K2"/>
<protein>
    <submittedName>
        <fullName evidence="1">Uncharacterized protein</fullName>
    </submittedName>
</protein>
<comment type="caution">
    <text evidence="1">The sequence shown here is derived from an EMBL/GenBank/DDBJ whole genome shotgun (WGS) entry which is preliminary data.</text>
</comment>
<dbReference type="EMBL" id="BKAJ01000029">
    <property type="protein sequence ID" value="GEP54255.1"/>
    <property type="molecule type" value="Genomic_DNA"/>
</dbReference>
<evidence type="ECO:0000313" key="2">
    <source>
        <dbReference type="Proteomes" id="UP000321058"/>
    </source>
</evidence>
<reference evidence="1 2" key="1">
    <citation type="submission" date="2019-07" db="EMBL/GenBank/DDBJ databases">
        <title>Whole genome shotgun sequence of Reyranella soli NBRC 108950.</title>
        <authorList>
            <person name="Hosoyama A."/>
            <person name="Uohara A."/>
            <person name="Ohji S."/>
            <person name="Ichikawa N."/>
        </authorList>
    </citation>
    <scope>NUCLEOTIDE SEQUENCE [LARGE SCALE GENOMIC DNA]</scope>
    <source>
        <strain evidence="1 2">NBRC 108950</strain>
    </source>
</reference>